<accession>A0A9Q6EM90</accession>
<evidence type="ECO:0000256" key="2">
    <source>
        <dbReference type="ARBA" id="ARBA00007935"/>
    </source>
</evidence>
<feature type="transmembrane region" description="Helical" evidence="8">
    <location>
        <begin position="205"/>
        <end position="224"/>
    </location>
</feature>
<comment type="similarity">
    <text evidence="2">Belongs to the binding-protein-dependent transport system permease family. FecCD subfamily.</text>
</comment>
<dbReference type="InterPro" id="IPR037294">
    <property type="entry name" value="ABC_BtuC-like"/>
</dbReference>
<dbReference type="PANTHER" id="PTHR30472">
    <property type="entry name" value="FERRIC ENTEROBACTIN TRANSPORT SYSTEM PERMEASE PROTEIN"/>
    <property type="match status" value="1"/>
</dbReference>
<dbReference type="AlphaFoldDB" id="A0A9Q6EM90"/>
<evidence type="ECO:0000313" key="9">
    <source>
        <dbReference type="EMBL" id="PHK04929.1"/>
    </source>
</evidence>
<dbReference type="EMBL" id="LAHD01000020">
    <property type="protein sequence ID" value="PHK04929.1"/>
    <property type="molecule type" value="Genomic_DNA"/>
</dbReference>
<keyword evidence="5 8" id="KW-0812">Transmembrane</keyword>
<reference evidence="9 10" key="1">
    <citation type="submission" date="2015-02" db="EMBL/GenBank/DDBJ databases">
        <title>Nostoc linckia genome annotation.</title>
        <authorList>
            <person name="Zhou Z."/>
        </authorList>
    </citation>
    <scope>NUCLEOTIDE SEQUENCE [LARGE SCALE GENOMIC DNA]</scope>
    <source>
        <strain evidence="10">z8</strain>
    </source>
</reference>
<dbReference type="GO" id="GO:0033214">
    <property type="term" value="P:siderophore-iron import into cell"/>
    <property type="evidence" value="ECO:0007669"/>
    <property type="project" value="TreeGrafter"/>
</dbReference>
<dbReference type="Proteomes" id="UP000222310">
    <property type="component" value="Unassembled WGS sequence"/>
</dbReference>
<evidence type="ECO:0000256" key="7">
    <source>
        <dbReference type="ARBA" id="ARBA00023136"/>
    </source>
</evidence>
<evidence type="ECO:0000256" key="3">
    <source>
        <dbReference type="ARBA" id="ARBA00022448"/>
    </source>
</evidence>
<dbReference type="PANTHER" id="PTHR30472:SF1">
    <property type="entry name" value="FE(3+) DICITRATE TRANSPORT SYSTEM PERMEASE PROTEIN FECC-RELATED"/>
    <property type="match status" value="1"/>
</dbReference>
<organism evidence="9 10">
    <name type="scientific">Nostoc linckia z8</name>
    <dbReference type="NCBI Taxonomy" id="1628746"/>
    <lineage>
        <taxon>Bacteria</taxon>
        <taxon>Bacillati</taxon>
        <taxon>Cyanobacteriota</taxon>
        <taxon>Cyanophyceae</taxon>
        <taxon>Nostocales</taxon>
        <taxon>Nostocaceae</taxon>
        <taxon>Nostoc</taxon>
    </lineage>
</organism>
<keyword evidence="3" id="KW-0813">Transport</keyword>
<evidence type="ECO:0000256" key="6">
    <source>
        <dbReference type="ARBA" id="ARBA00022989"/>
    </source>
</evidence>
<evidence type="ECO:0000256" key="8">
    <source>
        <dbReference type="SAM" id="Phobius"/>
    </source>
</evidence>
<feature type="transmembrane region" description="Helical" evidence="8">
    <location>
        <begin position="291"/>
        <end position="313"/>
    </location>
</feature>
<dbReference type="Pfam" id="PF01032">
    <property type="entry name" value="FecCD"/>
    <property type="match status" value="1"/>
</dbReference>
<gene>
    <name evidence="9" type="ORF">VF08_09700</name>
</gene>
<sequence length="343" mass="35903">MIKATIVSLKEFKKRQMSGLFGLVLGLCVLLICLVCSVTLGAAEIPLHRVISSFIVFDGSYDRLIIQTVRLPRSLVAILVGSALAVSGALMQGLTRNPLADPGILGIESGAAVAVVVATFLFGSPSLDVYTIVAFLGAGATAILVYFLGSLGRGGATPLNLTVAGAALTALISSITTATLIVSQRTLEEIRFWLAGSLAGRDMDMFFQALPFVLTGLIIAFALGRQITTMSLGEDVAKGLGQQTALVKIATAISVVLLAGSSVAIAGPIGFIGLVVPHMVRFYIKADYRWILPYCAVLGAILLLIADIGARVLLKPQELPVGVMTALVGAPFFVYLAKSKVKK</sequence>
<keyword evidence="7 8" id="KW-0472">Membrane</keyword>
<dbReference type="RefSeq" id="WP_099066284.1">
    <property type="nucleotide sequence ID" value="NZ_LAHD01000020.1"/>
</dbReference>
<dbReference type="GO" id="GO:0005886">
    <property type="term" value="C:plasma membrane"/>
    <property type="evidence" value="ECO:0007669"/>
    <property type="project" value="UniProtKB-SubCell"/>
</dbReference>
<feature type="transmembrane region" description="Helical" evidence="8">
    <location>
        <begin position="20"/>
        <end position="43"/>
    </location>
</feature>
<dbReference type="SUPFAM" id="SSF81345">
    <property type="entry name" value="ABC transporter involved in vitamin B12 uptake, BtuC"/>
    <property type="match status" value="1"/>
</dbReference>
<feature type="transmembrane region" description="Helical" evidence="8">
    <location>
        <begin position="103"/>
        <end position="123"/>
    </location>
</feature>
<dbReference type="FunFam" id="1.10.3470.10:FF:000001">
    <property type="entry name" value="Vitamin B12 ABC transporter permease BtuC"/>
    <property type="match status" value="1"/>
</dbReference>
<evidence type="ECO:0000313" key="10">
    <source>
        <dbReference type="Proteomes" id="UP000222310"/>
    </source>
</evidence>
<keyword evidence="4" id="KW-1003">Cell membrane</keyword>
<evidence type="ECO:0000256" key="5">
    <source>
        <dbReference type="ARBA" id="ARBA00022692"/>
    </source>
</evidence>
<feature type="transmembrane region" description="Helical" evidence="8">
    <location>
        <begin position="129"/>
        <end position="149"/>
    </location>
</feature>
<evidence type="ECO:0000256" key="1">
    <source>
        <dbReference type="ARBA" id="ARBA00004651"/>
    </source>
</evidence>
<feature type="transmembrane region" description="Helical" evidence="8">
    <location>
        <begin position="161"/>
        <end position="185"/>
    </location>
</feature>
<comment type="subcellular location">
    <subcellularLocation>
        <location evidence="1">Cell membrane</location>
        <topology evidence="1">Multi-pass membrane protein</topology>
    </subcellularLocation>
</comment>
<protein>
    <submittedName>
        <fullName evidence="9">Iron ABC transporter permease</fullName>
    </submittedName>
</protein>
<dbReference type="GeneID" id="57094070"/>
<dbReference type="InterPro" id="IPR000522">
    <property type="entry name" value="ABC_transptr_permease_BtuC"/>
</dbReference>
<dbReference type="CDD" id="cd06550">
    <property type="entry name" value="TM_ABC_iron-siderophores_like"/>
    <property type="match status" value="1"/>
</dbReference>
<feature type="transmembrane region" description="Helical" evidence="8">
    <location>
        <begin position="319"/>
        <end position="337"/>
    </location>
</feature>
<proteinExistence type="inferred from homology"/>
<dbReference type="Gene3D" id="1.10.3470.10">
    <property type="entry name" value="ABC transporter involved in vitamin B12 uptake, BtuC"/>
    <property type="match status" value="1"/>
</dbReference>
<dbReference type="GO" id="GO:0022857">
    <property type="term" value="F:transmembrane transporter activity"/>
    <property type="evidence" value="ECO:0007669"/>
    <property type="project" value="InterPro"/>
</dbReference>
<evidence type="ECO:0000256" key="4">
    <source>
        <dbReference type="ARBA" id="ARBA00022475"/>
    </source>
</evidence>
<feature type="transmembrane region" description="Helical" evidence="8">
    <location>
        <begin position="71"/>
        <end position="91"/>
    </location>
</feature>
<keyword evidence="6 8" id="KW-1133">Transmembrane helix</keyword>
<comment type="caution">
    <text evidence="9">The sequence shown here is derived from an EMBL/GenBank/DDBJ whole genome shotgun (WGS) entry which is preliminary data.</text>
</comment>
<name>A0A9Q6EM90_NOSLI</name>